<comment type="caution">
    <text evidence="12">The sequence shown here is derived from an EMBL/GenBank/DDBJ whole genome shotgun (WGS) entry which is preliminary data.</text>
</comment>
<proteinExistence type="inferred from homology"/>
<reference evidence="12 13" key="1">
    <citation type="journal article" date="2015" name="Nature">
        <title>rRNA introns, odd ribosomes, and small enigmatic genomes across a large radiation of phyla.</title>
        <authorList>
            <person name="Brown C.T."/>
            <person name="Hug L.A."/>
            <person name="Thomas B.C."/>
            <person name="Sharon I."/>
            <person name="Castelle C.J."/>
            <person name="Singh A."/>
            <person name="Wilkins M.J."/>
            <person name="Williams K.H."/>
            <person name="Banfield J.F."/>
        </authorList>
    </citation>
    <scope>NUCLEOTIDE SEQUENCE [LARGE SCALE GENOMIC DNA]</scope>
</reference>
<organism evidence="12 13">
    <name type="scientific">Candidatus Azambacteria bacterium GW2011_GWA1_42_19</name>
    <dbReference type="NCBI Taxonomy" id="1618609"/>
    <lineage>
        <taxon>Bacteria</taxon>
        <taxon>Candidatus Azamiibacteriota</taxon>
    </lineage>
</organism>
<feature type="active site" evidence="7">
    <location>
        <position position="162"/>
    </location>
</feature>
<keyword evidence="12" id="KW-0645">Protease</keyword>
<feature type="domain" description="Peptidase S11 D-alanyl-D-alanine carboxypeptidase A N-terminal" evidence="11">
    <location>
        <begin position="75"/>
        <end position="299"/>
    </location>
</feature>
<evidence type="ECO:0000313" key="12">
    <source>
        <dbReference type="EMBL" id="KKS46634.1"/>
    </source>
</evidence>
<dbReference type="GO" id="GO:0009002">
    <property type="term" value="F:serine-type D-Ala-D-Ala carboxypeptidase activity"/>
    <property type="evidence" value="ECO:0007669"/>
    <property type="project" value="InterPro"/>
</dbReference>
<evidence type="ECO:0000256" key="2">
    <source>
        <dbReference type="ARBA" id="ARBA00022729"/>
    </source>
</evidence>
<dbReference type="AlphaFoldDB" id="A0A0G0ZD84"/>
<protein>
    <submittedName>
        <fullName evidence="12">Serine-type D-Ala-D-Ala carboxypeptidase</fullName>
    </submittedName>
</protein>
<dbReference type="InterPro" id="IPR018044">
    <property type="entry name" value="Peptidase_S11"/>
</dbReference>
<sequence>MDGNKKFYLKISLIFTVIFFVWIFGSAKNGLPIQNNSDYKLKDGPAALMNFVPPTFVVFGDSENTLPRRNWSAPALELGAEAALAMRADGGRVYYNKNMEIRRPVASLTKLMTAIVVLENYQPTMVIKVPLSAVKREGSKGDLRPSEEITVRSLFSIMLIDSSNDAAVALADKNPDFISLMNKKAKELGLLNTHFTNPDGLDEENNYSSALDVFKIFSYLINTHSEIFEILKTKNMIVYSSDGNIEHRLKNTNELLGRVSEVVAGKTGYTGEAGGSLALLISGMSFGDKNEIITIVLGSPDRFLESEKLIQWLKEAYIWN</sequence>
<evidence type="ECO:0000256" key="1">
    <source>
        <dbReference type="ARBA" id="ARBA00007164"/>
    </source>
</evidence>
<evidence type="ECO:0000256" key="7">
    <source>
        <dbReference type="PIRSR" id="PIRSR618044-1"/>
    </source>
</evidence>
<dbReference type="InterPro" id="IPR012338">
    <property type="entry name" value="Beta-lactam/transpept-like"/>
</dbReference>
<dbReference type="EMBL" id="LCDE01000001">
    <property type="protein sequence ID" value="KKS46634.1"/>
    <property type="molecule type" value="Genomic_DNA"/>
</dbReference>
<name>A0A0G0ZD84_9BACT</name>
<dbReference type="GO" id="GO:0006508">
    <property type="term" value="P:proteolysis"/>
    <property type="evidence" value="ECO:0007669"/>
    <property type="project" value="InterPro"/>
</dbReference>
<feature type="transmembrane region" description="Helical" evidence="10">
    <location>
        <begin position="7"/>
        <end position="25"/>
    </location>
</feature>
<dbReference type="Proteomes" id="UP000034951">
    <property type="component" value="Unassembled WGS sequence"/>
</dbReference>
<dbReference type="Pfam" id="PF00768">
    <property type="entry name" value="Peptidase_S11"/>
    <property type="match status" value="1"/>
</dbReference>
<keyword evidence="3" id="KW-0378">Hydrolase</keyword>
<evidence type="ECO:0000256" key="6">
    <source>
        <dbReference type="ARBA" id="ARBA00023316"/>
    </source>
</evidence>
<dbReference type="PRINTS" id="PR00725">
    <property type="entry name" value="DADACBPTASE1"/>
</dbReference>
<feature type="active site" description="Acyl-ester intermediate" evidence="7">
    <location>
        <position position="107"/>
    </location>
</feature>
<evidence type="ECO:0000256" key="10">
    <source>
        <dbReference type="SAM" id="Phobius"/>
    </source>
</evidence>
<dbReference type="Gene3D" id="3.40.710.10">
    <property type="entry name" value="DD-peptidase/beta-lactamase superfamily"/>
    <property type="match status" value="1"/>
</dbReference>
<keyword evidence="10" id="KW-0812">Transmembrane</keyword>
<feature type="binding site" evidence="8">
    <location>
        <position position="266"/>
    </location>
    <ligand>
        <name>substrate</name>
    </ligand>
</feature>
<evidence type="ECO:0000256" key="9">
    <source>
        <dbReference type="RuleBase" id="RU004016"/>
    </source>
</evidence>
<keyword evidence="5" id="KW-0573">Peptidoglycan synthesis</keyword>
<evidence type="ECO:0000256" key="5">
    <source>
        <dbReference type="ARBA" id="ARBA00022984"/>
    </source>
</evidence>
<evidence type="ECO:0000313" key="13">
    <source>
        <dbReference type="Proteomes" id="UP000034951"/>
    </source>
</evidence>
<dbReference type="GO" id="GO:0008360">
    <property type="term" value="P:regulation of cell shape"/>
    <property type="evidence" value="ECO:0007669"/>
    <property type="project" value="UniProtKB-KW"/>
</dbReference>
<keyword evidence="6" id="KW-0961">Cell wall biogenesis/degradation</keyword>
<evidence type="ECO:0000259" key="11">
    <source>
        <dbReference type="Pfam" id="PF00768"/>
    </source>
</evidence>
<accession>A0A0G0ZD84</accession>
<keyword evidence="10" id="KW-1133">Transmembrane helix</keyword>
<dbReference type="PANTHER" id="PTHR21581:SF6">
    <property type="entry name" value="TRAFFICKING PROTEIN PARTICLE COMPLEX SUBUNIT 12"/>
    <property type="match status" value="1"/>
</dbReference>
<dbReference type="GO" id="GO:0009252">
    <property type="term" value="P:peptidoglycan biosynthetic process"/>
    <property type="evidence" value="ECO:0007669"/>
    <property type="project" value="UniProtKB-KW"/>
</dbReference>
<gene>
    <name evidence="12" type="ORF">UV10_C0001G0091</name>
</gene>
<dbReference type="GO" id="GO:0071555">
    <property type="term" value="P:cell wall organization"/>
    <property type="evidence" value="ECO:0007669"/>
    <property type="project" value="UniProtKB-KW"/>
</dbReference>
<dbReference type="SUPFAM" id="SSF56601">
    <property type="entry name" value="beta-lactamase/transpeptidase-like"/>
    <property type="match status" value="1"/>
</dbReference>
<evidence type="ECO:0000256" key="4">
    <source>
        <dbReference type="ARBA" id="ARBA00022960"/>
    </source>
</evidence>
<evidence type="ECO:0000256" key="3">
    <source>
        <dbReference type="ARBA" id="ARBA00022801"/>
    </source>
</evidence>
<dbReference type="InterPro" id="IPR001967">
    <property type="entry name" value="Peptidase_S11_N"/>
</dbReference>
<keyword evidence="10" id="KW-0472">Membrane</keyword>
<keyword evidence="4" id="KW-0133">Cell shape</keyword>
<evidence type="ECO:0000256" key="8">
    <source>
        <dbReference type="PIRSR" id="PIRSR618044-2"/>
    </source>
</evidence>
<comment type="similarity">
    <text evidence="1 9">Belongs to the peptidase S11 family.</text>
</comment>
<dbReference type="PANTHER" id="PTHR21581">
    <property type="entry name" value="D-ALANYL-D-ALANINE CARBOXYPEPTIDASE"/>
    <property type="match status" value="1"/>
</dbReference>
<keyword evidence="12" id="KW-0121">Carboxypeptidase</keyword>
<feature type="active site" description="Proton acceptor" evidence="7">
    <location>
        <position position="110"/>
    </location>
</feature>
<keyword evidence="2" id="KW-0732">Signal</keyword>